<dbReference type="RefSeq" id="XP_040689140.1">
    <property type="nucleotide sequence ID" value="XM_040837531.1"/>
</dbReference>
<dbReference type="GeneID" id="63753379"/>
<reference evidence="2" key="1">
    <citation type="journal article" date="2017" name="Genome Biol.">
        <title>Comparative genomics reveals high biological diversity and specific adaptations in the industrially and medically important fungal genus Aspergillus.</title>
        <authorList>
            <person name="de Vries R.P."/>
            <person name="Riley R."/>
            <person name="Wiebenga A."/>
            <person name="Aguilar-Osorio G."/>
            <person name="Amillis S."/>
            <person name="Uchima C.A."/>
            <person name="Anderluh G."/>
            <person name="Asadollahi M."/>
            <person name="Askin M."/>
            <person name="Barry K."/>
            <person name="Battaglia E."/>
            <person name="Bayram O."/>
            <person name="Benocci T."/>
            <person name="Braus-Stromeyer S.A."/>
            <person name="Caldana C."/>
            <person name="Canovas D."/>
            <person name="Cerqueira G.C."/>
            <person name="Chen F."/>
            <person name="Chen W."/>
            <person name="Choi C."/>
            <person name="Clum A."/>
            <person name="Dos Santos R.A."/>
            <person name="Damasio A.R."/>
            <person name="Diallinas G."/>
            <person name="Emri T."/>
            <person name="Fekete E."/>
            <person name="Flipphi M."/>
            <person name="Freyberg S."/>
            <person name="Gallo A."/>
            <person name="Gournas C."/>
            <person name="Habgood R."/>
            <person name="Hainaut M."/>
            <person name="Harispe M.L."/>
            <person name="Henrissat B."/>
            <person name="Hilden K.S."/>
            <person name="Hope R."/>
            <person name="Hossain A."/>
            <person name="Karabika E."/>
            <person name="Karaffa L."/>
            <person name="Karanyi Z."/>
            <person name="Krasevec N."/>
            <person name="Kuo A."/>
            <person name="Kusch H."/>
            <person name="LaButti K."/>
            <person name="Lagendijk E.L."/>
            <person name="Lapidus A."/>
            <person name="Levasseur A."/>
            <person name="Lindquist E."/>
            <person name="Lipzen A."/>
            <person name="Logrieco A.F."/>
            <person name="MacCabe A."/>
            <person name="Maekelae M.R."/>
            <person name="Malavazi I."/>
            <person name="Melin P."/>
            <person name="Meyer V."/>
            <person name="Mielnichuk N."/>
            <person name="Miskei M."/>
            <person name="Molnar A.P."/>
            <person name="Mule G."/>
            <person name="Ngan C.Y."/>
            <person name="Orejas M."/>
            <person name="Orosz E."/>
            <person name="Ouedraogo J.P."/>
            <person name="Overkamp K.M."/>
            <person name="Park H.-S."/>
            <person name="Perrone G."/>
            <person name="Piumi F."/>
            <person name="Punt P.J."/>
            <person name="Ram A.F."/>
            <person name="Ramon A."/>
            <person name="Rauscher S."/>
            <person name="Record E."/>
            <person name="Riano-Pachon D.M."/>
            <person name="Robert V."/>
            <person name="Roehrig J."/>
            <person name="Ruller R."/>
            <person name="Salamov A."/>
            <person name="Salih N.S."/>
            <person name="Samson R.A."/>
            <person name="Sandor E."/>
            <person name="Sanguinetti M."/>
            <person name="Schuetze T."/>
            <person name="Sepcic K."/>
            <person name="Shelest E."/>
            <person name="Sherlock G."/>
            <person name="Sophianopoulou V."/>
            <person name="Squina F.M."/>
            <person name="Sun H."/>
            <person name="Susca A."/>
            <person name="Todd R.B."/>
            <person name="Tsang A."/>
            <person name="Unkles S.E."/>
            <person name="van de Wiele N."/>
            <person name="van Rossen-Uffink D."/>
            <person name="Oliveira J.V."/>
            <person name="Vesth T.C."/>
            <person name="Visser J."/>
            <person name="Yu J.-H."/>
            <person name="Zhou M."/>
            <person name="Andersen M.R."/>
            <person name="Archer D.B."/>
            <person name="Baker S.E."/>
            <person name="Benoit I."/>
            <person name="Brakhage A.A."/>
            <person name="Braus G.H."/>
            <person name="Fischer R."/>
            <person name="Frisvad J.C."/>
            <person name="Goldman G.H."/>
            <person name="Houbraken J."/>
            <person name="Oakley B."/>
            <person name="Pocsi I."/>
            <person name="Scazzocchio C."/>
            <person name="Seiboth B."/>
            <person name="vanKuyk P.A."/>
            <person name="Wortman J."/>
            <person name="Dyer P.S."/>
            <person name="Grigoriev I.V."/>
        </authorList>
    </citation>
    <scope>NUCLEOTIDE SEQUENCE [LARGE SCALE GENOMIC DNA]</scope>
    <source>
        <strain evidence="2">DTO 134E9</strain>
    </source>
</reference>
<evidence type="ECO:0000313" key="1">
    <source>
        <dbReference type="EMBL" id="OJJ35464.1"/>
    </source>
</evidence>
<evidence type="ECO:0000313" key="2">
    <source>
        <dbReference type="Proteomes" id="UP000184383"/>
    </source>
</evidence>
<dbReference type="Proteomes" id="UP000184383">
    <property type="component" value="Unassembled WGS sequence"/>
</dbReference>
<organism evidence="1 2">
    <name type="scientific">Aspergillus wentii DTO 134E9</name>
    <dbReference type="NCBI Taxonomy" id="1073089"/>
    <lineage>
        <taxon>Eukaryota</taxon>
        <taxon>Fungi</taxon>
        <taxon>Dikarya</taxon>
        <taxon>Ascomycota</taxon>
        <taxon>Pezizomycotina</taxon>
        <taxon>Eurotiomycetes</taxon>
        <taxon>Eurotiomycetidae</taxon>
        <taxon>Eurotiales</taxon>
        <taxon>Aspergillaceae</taxon>
        <taxon>Aspergillus</taxon>
        <taxon>Aspergillus subgen. Cremei</taxon>
    </lineage>
</organism>
<name>A0A1L9RKN2_ASPWE</name>
<gene>
    <name evidence="1" type="ORF">ASPWEDRAFT_510285</name>
</gene>
<dbReference type="VEuPathDB" id="FungiDB:ASPWEDRAFT_510285"/>
<protein>
    <submittedName>
        <fullName evidence="1">Uncharacterized protein</fullName>
    </submittedName>
</protein>
<dbReference type="AlphaFoldDB" id="A0A1L9RKN2"/>
<sequence>MWITVNCLPAHRVRLNQIKTFQKVDGGCIIARLYDWRRKRKSALGMKYSQLKQKLMNSRFFAALVSLSRIFGQVPTIILQTLVYDCILCRVSDYQYYRRRYWIGIHGYNMEYLFSNILPTVERDEATQGLGGEELVADCRSALAGLQITVLLCTVHLSSPTLCFGVI</sequence>
<keyword evidence="2" id="KW-1185">Reference proteome</keyword>
<proteinExistence type="predicted"/>
<accession>A0A1L9RKN2</accession>
<dbReference type="EMBL" id="KV878212">
    <property type="protein sequence ID" value="OJJ35464.1"/>
    <property type="molecule type" value="Genomic_DNA"/>
</dbReference>